<organism evidence="3 4">
    <name type="scientific">Halalkalibacter krulwichiae</name>
    <dbReference type="NCBI Taxonomy" id="199441"/>
    <lineage>
        <taxon>Bacteria</taxon>
        <taxon>Bacillati</taxon>
        <taxon>Bacillota</taxon>
        <taxon>Bacilli</taxon>
        <taxon>Bacillales</taxon>
        <taxon>Bacillaceae</taxon>
        <taxon>Halalkalibacter</taxon>
    </lineage>
</organism>
<dbReference type="Proteomes" id="UP000193006">
    <property type="component" value="Chromosome"/>
</dbReference>
<sequence precursor="true">MEKKRIGLLFIVFMLLISFATGALAAEKPRADKDIVDTAVDAGDFSILAGALEKANLVEALKGEGPFTVFAPTDQAFKQLLAELGITIDELLAREDLATILQYHVVPGKMMSGDLKDGMKVKTLAEKEVMISLDPVRINDAKVAKPDIEASNGVIHVIDKVLLPN</sequence>
<keyword evidence="4" id="KW-1185">Reference proteome</keyword>
<dbReference type="Gene3D" id="2.30.180.10">
    <property type="entry name" value="FAS1 domain"/>
    <property type="match status" value="1"/>
</dbReference>
<evidence type="ECO:0000313" key="3">
    <source>
        <dbReference type="EMBL" id="ARK31612.1"/>
    </source>
</evidence>
<dbReference type="STRING" id="199441.BkAM31D_18145"/>
<evidence type="ECO:0000256" key="1">
    <source>
        <dbReference type="SAM" id="SignalP"/>
    </source>
</evidence>
<dbReference type="SUPFAM" id="SSF82153">
    <property type="entry name" value="FAS1 domain"/>
    <property type="match status" value="1"/>
</dbReference>
<protein>
    <submittedName>
        <fullName evidence="3">Immunogenic protein MPT70</fullName>
    </submittedName>
</protein>
<dbReference type="PANTHER" id="PTHR10900">
    <property type="entry name" value="PERIOSTIN-RELATED"/>
    <property type="match status" value="1"/>
</dbReference>
<feature type="signal peptide" evidence="1">
    <location>
        <begin position="1"/>
        <end position="25"/>
    </location>
</feature>
<feature type="domain" description="FAS1" evidence="2">
    <location>
        <begin position="32"/>
        <end position="162"/>
    </location>
</feature>
<dbReference type="EMBL" id="CP020814">
    <property type="protein sequence ID" value="ARK31612.1"/>
    <property type="molecule type" value="Genomic_DNA"/>
</dbReference>
<evidence type="ECO:0000313" key="4">
    <source>
        <dbReference type="Proteomes" id="UP000193006"/>
    </source>
</evidence>
<evidence type="ECO:0000259" key="2">
    <source>
        <dbReference type="PROSITE" id="PS50213"/>
    </source>
</evidence>
<dbReference type="PANTHER" id="PTHR10900:SF77">
    <property type="entry name" value="FI19380P1"/>
    <property type="match status" value="1"/>
</dbReference>
<feature type="chain" id="PRO_5012575579" evidence="1">
    <location>
        <begin position="26"/>
        <end position="165"/>
    </location>
</feature>
<dbReference type="GO" id="GO:0005615">
    <property type="term" value="C:extracellular space"/>
    <property type="evidence" value="ECO:0007669"/>
    <property type="project" value="TreeGrafter"/>
</dbReference>
<name>A0A1X9MLC9_9BACI</name>
<dbReference type="KEGG" id="bkw:BkAM31D_18145"/>
<dbReference type="PROSITE" id="PS50213">
    <property type="entry name" value="FAS1"/>
    <property type="match status" value="1"/>
</dbReference>
<accession>A0A1X9MLC9</accession>
<dbReference type="Pfam" id="PF02469">
    <property type="entry name" value="Fasciclin"/>
    <property type="match status" value="1"/>
</dbReference>
<dbReference type="RefSeq" id="WP_084372139.1">
    <property type="nucleotide sequence ID" value="NZ_CP020814.1"/>
</dbReference>
<dbReference type="AlphaFoldDB" id="A0A1X9MLC9"/>
<keyword evidence="1" id="KW-0732">Signal</keyword>
<dbReference type="FunFam" id="2.30.180.10:FF:000032">
    <property type="entry name" value="Fasciclin domain-containing protein, putative"/>
    <property type="match status" value="1"/>
</dbReference>
<dbReference type="InterPro" id="IPR036378">
    <property type="entry name" value="FAS1_dom_sf"/>
</dbReference>
<dbReference type="InterPro" id="IPR000782">
    <property type="entry name" value="FAS1_domain"/>
</dbReference>
<reference evidence="3 4" key="1">
    <citation type="submission" date="2017-04" db="EMBL/GenBank/DDBJ databases">
        <title>Bacillus krulwichiae AM31D Genome sequencing and assembly.</title>
        <authorList>
            <person name="Krulwich T.A."/>
            <person name="Anastor L."/>
            <person name="Ehrlich R."/>
            <person name="Ehrlich G.D."/>
            <person name="Janto B."/>
        </authorList>
    </citation>
    <scope>NUCLEOTIDE SEQUENCE [LARGE SCALE GENOMIC DNA]</scope>
    <source>
        <strain evidence="3 4">AM31D</strain>
    </source>
</reference>
<dbReference type="InterPro" id="IPR050904">
    <property type="entry name" value="Adhesion/Biosynth-related"/>
</dbReference>
<dbReference type="SMART" id="SM00554">
    <property type="entry name" value="FAS1"/>
    <property type="match status" value="1"/>
</dbReference>
<proteinExistence type="predicted"/>
<gene>
    <name evidence="3" type="ORF">BkAM31D_18145</name>
</gene>